<gene>
    <name evidence="2" type="ORF">DAPPUDRAFT_249829</name>
</gene>
<dbReference type="AlphaFoldDB" id="E9GXC9"/>
<protein>
    <submittedName>
        <fullName evidence="2">Uncharacterized protein</fullName>
    </submittedName>
</protein>
<dbReference type="PhylomeDB" id="E9GXC9"/>
<feature type="compositionally biased region" description="Polar residues" evidence="1">
    <location>
        <begin position="16"/>
        <end position="25"/>
    </location>
</feature>
<sequence length="184" mass="21616">MDHSARNLQEARSEDQQALSAPQFGQSAYKYTEKYIARTAAEQPARNGTAKNLRGREPENVEPCHNEVLAECVTEEEFNKEFCWFESFPDAHRKMLAEMNAYLGEGQSKVSSQCHRCDRCGCQELQDQEFQHGRWKKKIQEKARKVADKKLRMKNAKEEARFREKDEETIWRLDEEKQKERVKG</sequence>
<organism evidence="2 3">
    <name type="scientific">Daphnia pulex</name>
    <name type="common">Water flea</name>
    <dbReference type="NCBI Taxonomy" id="6669"/>
    <lineage>
        <taxon>Eukaryota</taxon>
        <taxon>Metazoa</taxon>
        <taxon>Ecdysozoa</taxon>
        <taxon>Arthropoda</taxon>
        <taxon>Crustacea</taxon>
        <taxon>Branchiopoda</taxon>
        <taxon>Diplostraca</taxon>
        <taxon>Cladocera</taxon>
        <taxon>Anomopoda</taxon>
        <taxon>Daphniidae</taxon>
        <taxon>Daphnia</taxon>
    </lineage>
</organism>
<feature type="compositionally biased region" description="Basic and acidic residues" evidence="1">
    <location>
        <begin position="1"/>
        <end position="15"/>
    </location>
</feature>
<reference evidence="2 3" key="1">
    <citation type="journal article" date="2011" name="Science">
        <title>The ecoresponsive genome of Daphnia pulex.</title>
        <authorList>
            <person name="Colbourne J.K."/>
            <person name="Pfrender M.E."/>
            <person name="Gilbert D."/>
            <person name="Thomas W.K."/>
            <person name="Tucker A."/>
            <person name="Oakley T.H."/>
            <person name="Tokishita S."/>
            <person name="Aerts A."/>
            <person name="Arnold G.J."/>
            <person name="Basu M.K."/>
            <person name="Bauer D.J."/>
            <person name="Caceres C.E."/>
            <person name="Carmel L."/>
            <person name="Casola C."/>
            <person name="Choi J.H."/>
            <person name="Detter J.C."/>
            <person name="Dong Q."/>
            <person name="Dusheyko S."/>
            <person name="Eads B.D."/>
            <person name="Frohlich T."/>
            <person name="Geiler-Samerotte K.A."/>
            <person name="Gerlach D."/>
            <person name="Hatcher P."/>
            <person name="Jogdeo S."/>
            <person name="Krijgsveld J."/>
            <person name="Kriventseva E.V."/>
            <person name="Kultz D."/>
            <person name="Laforsch C."/>
            <person name="Lindquist E."/>
            <person name="Lopez J."/>
            <person name="Manak J.R."/>
            <person name="Muller J."/>
            <person name="Pangilinan J."/>
            <person name="Patwardhan R.P."/>
            <person name="Pitluck S."/>
            <person name="Pritham E.J."/>
            <person name="Rechtsteiner A."/>
            <person name="Rho M."/>
            <person name="Rogozin I.B."/>
            <person name="Sakarya O."/>
            <person name="Salamov A."/>
            <person name="Schaack S."/>
            <person name="Shapiro H."/>
            <person name="Shiga Y."/>
            <person name="Skalitzky C."/>
            <person name="Smith Z."/>
            <person name="Souvorov A."/>
            <person name="Sung W."/>
            <person name="Tang Z."/>
            <person name="Tsuchiya D."/>
            <person name="Tu H."/>
            <person name="Vos H."/>
            <person name="Wang M."/>
            <person name="Wolf Y.I."/>
            <person name="Yamagata H."/>
            <person name="Yamada T."/>
            <person name="Ye Y."/>
            <person name="Shaw J.R."/>
            <person name="Andrews J."/>
            <person name="Crease T.J."/>
            <person name="Tang H."/>
            <person name="Lucas S.M."/>
            <person name="Robertson H.M."/>
            <person name="Bork P."/>
            <person name="Koonin E.V."/>
            <person name="Zdobnov E.M."/>
            <person name="Grigoriev I.V."/>
            <person name="Lynch M."/>
            <person name="Boore J.L."/>
        </authorList>
    </citation>
    <scope>NUCLEOTIDE SEQUENCE [LARGE SCALE GENOMIC DNA]</scope>
</reference>
<dbReference type="KEGG" id="dpx:DAPPUDRAFT_249829"/>
<dbReference type="Proteomes" id="UP000000305">
    <property type="component" value="Unassembled WGS sequence"/>
</dbReference>
<dbReference type="InParanoid" id="E9GXC9"/>
<feature type="region of interest" description="Disordered" evidence="1">
    <location>
        <begin position="1"/>
        <end position="25"/>
    </location>
</feature>
<proteinExistence type="predicted"/>
<evidence type="ECO:0000313" key="3">
    <source>
        <dbReference type="Proteomes" id="UP000000305"/>
    </source>
</evidence>
<accession>E9GXC9</accession>
<name>E9GXC9_DAPPU</name>
<dbReference type="EMBL" id="GL732572">
    <property type="protein sequence ID" value="EFX75847.1"/>
    <property type="molecule type" value="Genomic_DNA"/>
</dbReference>
<evidence type="ECO:0000313" key="2">
    <source>
        <dbReference type="EMBL" id="EFX75847.1"/>
    </source>
</evidence>
<keyword evidence="3" id="KW-1185">Reference proteome</keyword>
<dbReference type="HOGENOM" id="CLU_1469678_0_0_1"/>
<evidence type="ECO:0000256" key="1">
    <source>
        <dbReference type="SAM" id="MobiDB-lite"/>
    </source>
</evidence>